<dbReference type="Pfam" id="PF20789">
    <property type="entry name" value="4HBT_3C"/>
    <property type="match status" value="1"/>
</dbReference>
<dbReference type="SUPFAM" id="SSF54637">
    <property type="entry name" value="Thioesterase/thiol ester dehydrase-isomerase"/>
    <property type="match status" value="2"/>
</dbReference>
<feature type="region of interest" description="Disordered" evidence="3">
    <location>
        <begin position="173"/>
        <end position="201"/>
    </location>
</feature>
<dbReference type="GO" id="GO:0009062">
    <property type="term" value="P:fatty acid catabolic process"/>
    <property type="evidence" value="ECO:0007669"/>
    <property type="project" value="TreeGrafter"/>
</dbReference>
<gene>
    <name evidence="6" type="ORF">N658DRAFT_517724</name>
</gene>
<dbReference type="GO" id="GO:0006637">
    <property type="term" value="P:acyl-CoA metabolic process"/>
    <property type="evidence" value="ECO:0007669"/>
    <property type="project" value="InterPro"/>
</dbReference>
<comment type="similarity">
    <text evidence="1">Belongs to the C/M/P thioester hydrolase family.</text>
</comment>
<feature type="region of interest" description="Disordered" evidence="3">
    <location>
        <begin position="126"/>
        <end position="159"/>
    </location>
</feature>
<dbReference type="InterPro" id="IPR049449">
    <property type="entry name" value="TesB_ACOT8-like_N"/>
</dbReference>
<comment type="caution">
    <text evidence="6">The sequence shown here is derived from an EMBL/GenBank/DDBJ whole genome shotgun (WGS) entry which is preliminary data.</text>
</comment>
<dbReference type="GO" id="GO:0047617">
    <property type="term" value="F:fatty acyl-CoA hydrolase activity"/>
    <property type="evidence" value="ECO:0007669"/>
    <property type="project" value="InterPro"/>
</dbReference>
<dbReference type="PANTHER" id="PTHR11066:SF64">
    <property type="entry name" value="ACYL-COA THIOESTERASE (AFU_ORTHOLOGUE AFUA_1G12060)"/>
    <property type="match status" value="1"/>
</dbReference>
<dbReference type="InterPro" id="IPR003703">
    <property type="entry name" value="Acyl_CoA_thio"/>
</dbReference>
<keyword evidence="2" id="KW-0378">Hydrolase</keyword>
<dbReference type="InterPro" id="IPR049450">
    <property type="entry name" value="ACOT8-like_C"/>
</dbReference>
<evidence type="ECO:0000256" key="2">
    <source>
        <dbReference type="ARBA" id="ARBA00022801"/>
    </source>
</evidence>
<dbReference type="CDD" id="cd03444">
    <property type="entry name" value="Thioesterase_II_repeat1"/>
    <property type="match status" value="1"/>
</dbReference>
<dbReference type="InterPro" id="IPR029069">
    <property type="entry name" value="HotDog_dom_sf"/>
</dbReference>
<dbReference type="Proteomes" id="UP001305647">
    <property type="component" value="Unassembled WGS sequence"/>
</dbReference>
<evidence type="ECO:0000259" key="4">
    <source>
        <dbReference type="Pfam" id="PF13622"/>
    </source>
</evidence>
<dbReference type="PANTHER" id="PTHR11066">
    <property type="entry name" value="ACYL-COA THIOESTERASE"/>
    <property type="match status" value="1"/>
</dbReference>
<dbReference type="EMBL" id="MU863654">
    <property type="protein sequence ID" value="KAK4098928.1"/>
    <property type="molecule type" value="Genomic_DNA"/>
</dbReference>
<name>A0AAN6PW74_9PEZI</name>
<evidence type="ECO:0000313" key="6">
    <source>
        <dbReference type="EMBL" id="KAK4098928.1"/>
    </source>
</evidence>
<accession>A0AAN6PW74</accession>
<protein>
    <submittedName>
        <fullName evidence="6">Thioesterase/thiol ester dehydrase-isomerase</fullName>
    </submittedName>
</protein>
<dbReference type="InterPro" id="IPR042171">
    <property type="entry name" value="Acyl-CoA_hotdog"/>
</dbReference>
<organism evidence="6 7">
    <name type="scientific">Parathielavia hyrcaniae</name>
    <dbReference type="NCBI Taxonomy" id="113614"/>
    <lineage>
        <taxon>Eukaryota</taxon>
        <taxon>Fungi</taxon>
        <taxon>Dikarya</taxon>
        <taxon>Ascomycota</taxon>
        <taxon>Pezizomycotina</taxon>
        <taxon>Sordariomycetes</taxon>
        <taxon>Sordariomycetidae</taxon>
        <taxon>Sordariales</taxon>
        <taxon>Chaetomiaceae</taxon>
        <taxon>Parathielavia</taxon>
    </lineage>
</organism>
<feature type="domain" description="Acyl-CoA thioesterase-like N-terminal HotDog" evidence="4">
    <location>
        <begin position="52"/>
        <end position="131"/>
    </location>
</feature>
<reference evidence="6" key="2">
    <citation type="submission" date="2023-05" db="EMBL/GenBank/DDBJ databases">
        <authorList>
            <consortium name="Lawrence Berkeley National Laboratory"/>
            <person name="Steindorff A."/>
            <person name="Hensen N."/>
            <person name="Bonometti L."/>
            <person name="Westerberg I."/>
            <person name="Brannstrom I.O."/>
            <person name="Guillou S."/>
            <person name="Cros-Aarteil S."/>
            <person name="Calhoun S."/>
            <person name="Haridas S."/>
            <person name="Kuo A."/>
            <person name="Mondo S."/>
            <person name="Pangilinan J."/>
            <person name="Riley R."/>
            <person name="Labutti K."/>
            <person name="Andreopoulos B."/>
            <person name="Lipzen A."/>
            <person name="Chen C."/>
            <person name="Yanf M."/>
            <person name="Daum C."/>
            <person name="Ng V."/>
            <person name="Clum A."/>
            <person name="Ohm R."/>
            <person name="Martin F."/>
            <person name="Silar P."/>
            <person name="Natvig D."/>
            <person name="Lalanne C."/>
            <person name="Gautier V."/>
            <person name="Ament-Velasquez S.L."/>
            <person name="Kruys A."/>
            <person name="Hutchinson M.I."/>
            <person name="Powell A.J."/>
            <person name="Barry K."/>
            <person name="Miller A.N."/>
            <person name="Grigoriev I.V."/>
            <person name="Debuchy R."/>
            <person name="Gladieux P."/>
            <person name="Thoren M.H."/>
            <person name="Johannesson H."/>
        </authorList>
    </citation>
    <scope>NUCLEOTIDE SEQUENCE</scope>
    <source>
        <strain evidence="6">CBS 757.83</strain>
    </source>
</reference>
<evidence type="ECO:0000313" key="7">
    <source>
        <dbReference type="Proteomes" id="UP001305647"/>
    </source>
</evidence>
<feature type="compositionally biased region" description="Polar residues" evidence="3">
    <location>
        <begin position="126"/>
        <end position="146"/>
    </location>
</feature>
<dbReference type="Gene3D" id="2.40.160.210">
    <property type="entry name" value="Acyl-CoA thioesterase, double hotdog domain"/>
    <property type="match status" value="1"/>
</dbReference>
<sequence>MTPVEEPAQSLHEALELVRLPSEGLVRRFMSTRAAYLPGSDLKFPAEYTPPMVHKAAFGGHVYAQAALAVVRAWREIEDEKGTKASDRLDLHTITGYFTRPGIPNRPFLYTVTPLTSSRTFATLSVTAHQPSESSTNPTHGSSDNNRFPPADAHLPLPPQPSFTALCSLKLPEPDSAGVSTQEPPPQQRFAPLLSSRPPSAWPPVPPVDVTGMVELAGADQAGRFPVAEMRKVDMRGYNEGRAVHERRELMLYRLRRPVLRLDVGGCGGRGEEKVEVKAEVGGDGGGGRGWDHDDANSHVVAHAYVADRNGLLLVGNHVGFGYSLARAASLSYTFVVHVNAEQAVMREDEGDGWWVQEMFFPRTAAGRGVVESKIWSPLGVHVATEYQDGLVQGLEVGKL</sequence>
<reference evidence="6" key="1">
    <citation type="journal article" date="2023" name="Mol. Phylogenet. Evol.">
        <title>Genome-scale phylogeny and comparative genomics of the fungal order Sordariales.</title>
        <authorList>
            <person name="Hensen N."/>
            <person name="Bonometti L."/>
            <person name="Westerberg I."/>
            <person name="Brannstrom I.O."/>
            <person name="Guillou S."/>
            <person name="Cros-Aarteil S."/>
            <person name="Calhoun S."/>
            <person name="Haridas S."/>
            <person name="Kuo A."/>
            <person name="Mondo S."/>
            <person name="Pangilinan J."/>
            <person name="Riley R."/>
            <person name="LaButti K."/>
            <person name="Andreopoulos B."/>
            <person name="Lipzen A."/>
            <person name="Chen C."/>
            <person name="Yan M."/>
            <person name="Daum C."/>
            <person name="Ng V."/>
            <person name="Clum A."/>
            <person name="Steindorff A."/>
            <person name="Ohm R.A."/>
            <person name="Martin F."/>
            <person name="Silar P."/>
            <person name="Natvig D.O."/>
            <person name="Lalanne C."/>
            <person name="Gautier V."/>
            <person name="Ament-Velasquez S.L."/>
            <person name="Kruys A."/>
            <person name="Hutchinson M.I."/>
            <person name="Powell A.J."/>
            <person name="Barry K."/>
            <person name="Miller A.N."/>
            <person name="Grigoriev I.V."/>
            <person name="Debuchy R."/>
            <person name="Gladieux P."/>
            <person name="Hiltunen Thoren M."/>
            <person name="Johannesson H."/>
        </authorList>
    </citation>
    <scope>NUCLEOTIDE SEQUENCE</scope>
    <source>
        <strain evidence="6">CBS 757.83</strain>
    </source>
</reference>
<dbReference type="GO" id="GO:0005782">
    <property type="term" value="C:peroxisomal matrix"/>
    <property type="evidence" value="ECO:0007669"/>
    <property type="project" value="UniProtKB-SubCell"/>
</dbReference>
<dbReference type="AlphaFoldDB" id="A0AAN6PW74"/>
<keyword evidence="7" id="KW-1185">Reference proteome</keyword>
<dbReference type="CDD" id="cd03445">
    <property type="entry name" value="Thioesterase_II_repeat2"/>
    <property type="match status" value="1"/>
</dbReference>
<dbReference type="Pfam" id="PF13622">
    <property type="entry name" value="4HBT_3"/>
    <property type="match status" value="1"/>
</dbReference>
<evidence type="ECO:0000256" key="3">
    <source>
        <dbReference type="SAM" id="MobiDB-lite"/>
    </source>
</evidence>
<evidence type="ECO:0000259" key="5">
    <source>
        <dbReference type="Pfam" id="PF20789"/>
    </source>
</evidence>
<evidence type="ECO:0000256" key="1">
    <source>
        <dbReference type="ARBA" id="ARBA00006538"/>
    </source>
</evidence>
<proteinExistence type="inferred from homology"/>
<feature type="domain" description="Acyl-CoA thioesterase-like C-terminal" evidence="5">
    <location>
        <begin position="293"/>
        <end position="392"/>
    </location>
</feature>